<dbReference type="EMBL" id="JACCBJ010000001">
    <property type="protein sequence ID" value="NYD72548.1"/>
    <property type="molecule type" value="Genomic_DNA"/>
</dbReference>
<keyword evidence="4 6" id="KW-0472">Membrane</keyword>
<dbReference type="PIRSF" id="PIRSF006648">
    <property type="entry name" value="DrrB"/>
    <property type="match status" value="1"/>
</dbReference>
<name>A0A852SU25_9MICO</name>
<dbReference type="AlphaFoldDB" id="A0A852SU25"/>
<dbReference type="PRINTS" id="PR00164">
    <property type="entry name" value="ABC2TRNSPORT"/>
</dbReference>
<comment type="caution">
    <text evidence="6">Lacks conserved residue(s) required for the propagation of feature annotation.</text>
</comment>
<keyword evidence="9" id="KW-1185">Reference proteome</keyword>
<feature type="transmembrane region" description="Helical" evidence="6">
    <location>
        <begin position="91"/>
        <end position="110"/>
    </location>
</feature>
<keyword evidence="5" id="KW-0046">Antibiotic resistance</keyword>
<organism evidence="8 9">
    <name type="scientific">Leifsonia soli</name>
    <dbReference type="NCBI Taxonomy" id="582665"/>
    <lineage>
        <taxon>Bacteria</taxon>
        <taxon>Bacillati</taxon>
        <taxon>Actinomycetota</taxon>
        <taxon>Actinomycetes</taxon>
        <taxon>Micrococcales</taxon>
        <taxon>Microbacteriaceae</taxon>
        <taxon>Leifsonia</taxon>
    </lineage>
</organism>
<dbReference type="PROSITE" id="PS51012">
    <property type="entry name" value="ABC_TM2"/>
    <property type="match status" value="1"/>
</dbReference>
<evidence type="ECO:0000256" key="1">
    <source>
        <dbReference type="ARBA" id="ARBA00004141"/>
    </source>
</evidence>
<dbReference type="RefSeq" id="WP_179453803.1">
    <property type="nucleotide sequence ID" value="NZ_BAAAPX010000001.1"/>
</dbReference>
<evidence type="ECO:0000313" key="9">
    <source>
        <dbReference type="Proteomes" id="UP000589620"/>
    </source>
</evidence>
<keyword evidence="3 6" id="KW-1133">Transmembrane helix</keyword>
<dbReference type="Pfam" id="PF01061">
    <property type="entry name" value="ABC2_membrane"/>
    <property type="match status" value="1"/>
</dbReference>
<feature type="transmembrane region" description="Helical" evidence="6">
    <location>
        <begin position="145"/>
        <end position="170"/>
    </location>
</feature>
<comment type="caution">
    <text evidence="8">The sequence shown here is derived from an EMBL/GenBank/DDBJ whole genome shotgun (WGS) entry which is preliminary data.</text>
</comment>
<dbReference type="GO" id="GO:0046677">
    <property type="term" value="P:response to antibiotic"/>
    <property type="evidence" value="ECO:0007669"/>
    <property type="project" value="UniProtKB-KW"/>
</dbReference>
<comment type="similarity">
    <text evidence="6">Belongs to the ABC-2 integral membrane protein family.</text>
</comment>
<feature type="transmembrane region" description="Helical" evidence="6">
    <location>
        <begin position="262"/>
        <end position="283"/>
    </location>
</feature>
<dbReference type="GO" id="GO:0043190">
    <property type="term" value="C:ATP-binding cassette (ABC) transporter complex"/>
    <property type="evidence" value="ECO:0007669"/>
    <property type="project" value="InterPro"/>
</dbReference>
<feature type="transmembrane region" description="Helical" evidence="6">
    <location>
        <begin position="55"/>
        <end position="79"/>
    </location>
</feature>
<keyword evidence="6" id="KW-0813">Transport</keyword>
<dbReference type="InterPro" id="IPR047817">
    <property type="entry name" value="ABC2_TM_bact-type"/>
</dbReference>
<feature type="transmembrane region" description="Helical" evidence="6">
    <location>
        <begin position="176"/>
        <end position="198"/>
    </location>
</feature>
<accession>A0A852SU25</accession>
<reference evidence="8 9" key="1">
    <citation type="submission" date="2020-07" db="EMBL/GenBank/DDBJ databases">
        <title>Sequencing the genomes of 1000 actinobacteria strains.</title>
        <authorList>
            <person name="Klenk H.-P."/>
        </authorList>
    </citation>
    <scope>NUCLEOTIDE SEQUENCE [LARGE SCALE GENOMIC DNA]</scope>
    <source>
        <strain evidence="8 9">DSM 23871</strain>
    </source>
</reference>
<evidence type="ECO:0000256" key="6">
    <source>
        <dbReference type="RuleBase" id="RU361157"/>
    </source>
</evidence>
<feature type="domain" description="ABC transmembrane type-2" evidence="7">
    <location>
        <begin position="55"/>
        <end position="285"/>
    </location>
</feature>
<dbReference type="GO" id="GO:0140359">
    <property type="term" value="F:ABC-type transporter activity"/>
    <property type="evidence" value="ECO:0007669"/>
    <property type="project" value="InterPro"/>
</dbReference>
<evidence type="ECO:0000256" key="4">
    <source>
        <dbReference type="ARBA" id="ARBA00023136"/>
    </source>
</evidence>
<evidence type="ECO:0000259" key="7">
    <source>
        <dbReference type="PROSITE" id="PS51012"/>
    </source>
</evidence>
<sequence>MSVAVGSAGGAAGDPGPEARAEARQALAAAVRPRRFGAWYVAEHRFRVMRSYLQTVLVTGFGNPLLYLLAMGLGLGSLVSANLGPNAVDGVSYLAFVAPALLCTAAVTVASEEFTYPIMLGFKWNPTFFGINASPIAPGQIIDGVVIAVVARILGTSAIYFAFMVIFGAVPSPWGWVSILVGTLGGLAFGAPVMAYVATLEQDTGQIAMLMRFVLLPMSLFSGTFFPLSSMPPSLQWIGWISPLWHSTELSRVFTYGMSEPLWLSAVHVVYLVALFVAFWLWSRRIAARRLNK</sequence>
<gene>
    <name evidence="8" type="ORF">BJ963_000067</name>
</gene>
<protein>
    <recommendedName>
        <fullName evidence="6">Transport permease protein</fullName>
    </recommendedName>
</protein>
<evidence type="ECO:0000256" key="2">
    <source>
        <dbReference type="ARBA" id="ARBA00022692"/>
    </source>
</evidence>
<dbReference type="InterPro" id="IPR051784">
    <property type="entry name" value="Nod_factor_ABC_transporter"/>
</dbReference>
<dbReference type="Proteomes" id="UP000589620">
    <property type="component" value="Unassembled WGS sequence"/>
</dbReference>
<dbReference type="PANTHER" id="PTHR43229">
    <property type="entry name" value="NODULATION PROTEIN J"/>
    <property type="match status" value="1"/>
</dbReference>
<dbReference type="InterPro" id="IPR000412">
    <property type="entry name" value="ABC_2_transport"/>
</dbReference>
<evidence type="ECO:0000256" key="5">
    <source>
        <dbReference type="ARBA" id="ARBA00023251"/>
    </source>
</evidence>
<evidence type="ECO:0000313" key="8">
    <source>
        <dbReference type="EMBL" id="NYD72548.1"/>
    </source>
</evidence>
<evidence type="ECO:0000256" key="3">
    <source>
        <dbReference type="ARBA" id="ARBA00022989"/>
    </source>
</evidence>
<keyword evidence="2 6" id="KW-0812">Transmembrane</keyword>
<dbReference type="InterPro" id="IPR013525">
    <property type="entry name" value="ABC2_TM"/>
</dbReference>
<keyword evidence="6" id="KW-1003">Cell membrane</keyword>
<proteinExistence type="inferred from homology"/>
<comment type="subcellular location">
    <subcellularLocation>
        <location evidence="6">Cell membrane</location>
        <topology evidence="6">Multi-pass membrane protein</topology>
    </subcellularLocation>
    <subcellularLocation>
        <location evidence="1">Membrane</location>
        <topology evidence="1">Multi-pass membrane protein</topology>
    </subcellularLocation>
</comment>
<dbReference type="PANTHER" id="PTHR43229:SF2">
    <property type="entry name" value="NODULATION PROTEIN J"/>
    <property type="match status" value="1"/>
</dbReference>